<protein>
    <submittedName>
        <fullName evidence="1">Uncharacterized protein</fullName>
    </submittedName>
</protein>
<evidence type="ECO:0000313" key="1">
    <source>
        <dbReference type="EMBL" id="CAF1349010.1"/>
    </source>
</evidence>
<dbReference type="EMBL" id="CAJNOL010005164">
    <property type="protein sequence ID" value="CAF1600708.1"/>
    <property type="molecule type" value="Genomic_DNA"/>
</dbReference>
<sequence>EICKYGSQRTICDIIRSSDFLSGLFDIDRRTILKQMSTNSTTMGNCSSSINYGKSGRRALSCSTTPTNTNSTDLLLGMIEKRLDFKYRFLCNSIGYPNILIDEESTNETNNNNTKTQIHKMHHQYRQYVHQWICIVNDLITCNHTIKYKRSVLFYKLDAKFLRGNQLKLASTKPGAAELGTVLYT</sequence>
<dbReference type="EMBL" id="CAJNOH010003797">
    <property type="protein sequence ID" value="CAF1349010.1"/>
    <property type="molecule type" value="Genomic_DNA"/>
</dbReference>
<dbReference type="Proteomes" id="UP000663870">
    <property type="component" value="Unassembled WGS sequence"/>
</dbReference>
<feature type="non-terminal residue" evidence="1">
    <location>
        <position position="1"/>
    </location>
</feature>
<accession>A0A815H973</accession>
<organism evidence="1 3">
    <name type="scientific">Rotaria sordida</name>
    <dbReference type="NCBI Taxonomy" id="392033"/>
    <lineage>
        <taxon>Eukaryota</taxon>
        <taxon>Metazoa</taxon>
        <taxon>Spiralia</taxon>
        <taxon>Gnathifera</taxon>
        <taxon>Rotifera</taxon>
        <taxon>Eurotatoria</taxon>
        <taxon>Bdelloidea</taxon>
        <taxon>Philodinida</taxon>
        <taxon>Philodinidae</taxon>
        <taxon>Rotaria</taxon>
    </lineage>
</organism>
<dbReference type="AlphaFoldDB" id="A0A815H973"/>
<comment type="caution">
    <text evidence="1">The sequence shown here is derived from an EMBL/GenBank/DDBJ whole genome shotgun (WGS) entry which is preliminary data.</text>
</comment>
<gene>
    <name evidence="2" type="ORF">JXQ802_LOCUS48277</name>
    <name evidence="1" type="ORF">PYM288_LOCUS32290</name>
</gene>
<name>A0A815H973_9BILA</name>
<keyword evidence="4" id="KW-1185">Reference proteome</keyword>
<reference evidence="1" key="1">
    <citation type="submission" date="2021-02" db="EMBL/GenBank/DDBJ databases">
        <authorList>
            <person name="Nowell W R."/>
        </authorList>
    </citation>
    <scope>NUCLEOTIDE SEQUENCE</scope>
</reference>
<evidence type="ECO:0000313" key="2">
    <source>
        <dbReference type="EMBL" id="CAF1600708.1"/>
    </source>
</evidence>
<evidence type="ECO:0000313" key="3">
    <source>
        <dbReference type="Proteomes" id="UP000663854"/>
    </source>
</evidence>
<proteinExistence type="predicted"/>
<dbReference type="Proteomes" id="UP000663854">
    <property type="component" value="Unassembled WGS sequence"/>
</dbReference>
<evidence type="ECO:0000313" key="4">
    <source>
        <dbReference type="Proteomes" id="UP000663870"/>
    </source>
</evidence>